<comment type="caution">
    <text evidence="1">The sequence shown here is derived from an EMBL/GenBank/DDBJ whole genome shotgun (WGS) entry which is preliminary data.</text>
</comment>
<reference evidence="1 2" key="1">
    <citation type="submission" date="2018-06" db="EMBL/GenBank/DDBJ databases">
        <title>Flavobacterium tibetense sp. nov., isolated from a wetland YonghuCo on Tibetan Plateau.</title>
        <authorList>
            <person name="Xing P."/>
            <person name="Phurbu D."/>
            <person name="Lu H."/>
        </authorList>
    </citation>
    <scope>NUCLEOTIDE SEQUENCE [LARGE SCALE GENOMIC DNA]</scope>
    <source>
        <strain evidence="1 2">YH5</strain>
    </source>
</reference>
<evidence type="ECO:0000313" key="2">
    <source>
        <dbReference type="Proteomes" id="UP000253319"/>
    </source>
</evidence>
<dbReference type="EMBL" id="QLST01000009">
    <property type="protein sequence ID" value="RBA28163.1"/>
    <property type="molecule type" value="Genomic_DNA"/>
</dbReference>
<sequence length="372" mass="44083">MRLRDRILNFEHWISSDFKLEKPKIFQRELLKLFSEDKNAFFYYRNWLYTLLLNKEEQKSLEEFKKILDLRIGTSKHNNLIKHYSGNEHSEIFSQKRLNTFEIALEMTNSNLNHNTCFLYQQYYEIEILLCVFFSFLELNINEKIEIELANFKDRNGNLKKGVLINNIKSKLENYQLIYNLFETAFNSKIRNTIGHNNYKIINDKIVSLDGKISASNQEVFKSIYSLQTLNNFLLNYFSSKSICNKNLNNSGILGVAFDYDEDLPVLLVCQLSCFYDFGKFDWADKIFFTINNNQLETNIGFQSSMIGTFSKDLENSWFKLLSNNKKLKIYMLSIVPRNNEPEFINLDVGEFVIVEEREPIELEFEIKKTHQ</sequence>
<name>A0A365P1G0_9FLAO</name>
<dbReference type="Proteomes" id="UP000253319">
    <property type="component" value="Unassembled WGS sequence"/>
</dbReference>
<proteinExistence type="predicted"/>
<dbReference type="OrthoDB" id="1423309at2"/>
<dbReference type="RefSeq" id="WP_113989207.1">
    <property type="nucleotide sequence ID" value="NZ_QLST01000009.1"/>
</dbReference>
<accession>A0A365P1G0</accession>
<organism evidence="1 2">
    <name type="scientific">Flavobacterium tibetense</name>
    <dbReference type="NCBI Taxonomy" id="2233533"/>
    <lineage>
        <taxon>Bacteria</taxon>
        <taxon>Pseudomonadati</taxon>
        <taxon>Bacteroidota</taxon>
        <taxon>Flavobacteriia</taxon>
        <taxon>Flavobacteriales</taxon>
        <taxon>Flavobacteriaceae</taxon>
        <taxon>Flavobacterium</taxon>
    </lineage>
</organism>
<evidence type="ECO:0000313" key="1">
    <source>
        <dbReference type="EMBL" id="RBA28163.1"/>
    </source>
</evidence>
<keyword evidence="2" id="KW-1185">Reference proteome</keyword>
<gene>
    <name evidence="1" type="ORF">DPN68_08390</name>
</gene>
<protein>
    <submittedName>
        <fullName evidence="1">Uncharacterized protein</fullName>
    </submittedName>
</protein>
<dbReference type="AlphaFoldDB" id="A0A365P1G0"/>